<dbReference type="InterPro" id="IPR029045">
    <property type="entry name" value="ClpP/crotonase-like_dom_sf"/>
</dbReference>
<dbReference type="PANTHER" id="PTHR32060">
    <property type="entry name" value="TAIL-SPECIFIC PROTEASE"/>
    <property type="match status" value="1"/>
</dbReference>
<dbReference type="GO" id="GO:0004175">
    <property type="term" value="F:endopeptidase activity"/>
    <property type="evidence" value="ECO:0007669"/>
    <property type="project" value="TreeGrafter"/>
</dbReference>
<name>A0A8D4D653_MYCBV</name>
<dbReference type="GO" id="GO:0006508">
    <property type="term" value="P:proteolysis"/>
    <property type="evidence" value="ECO:0007669"/>
    <property type="project" value="InterPro"/>
</dbReference>
<evidence type="ECO:0000259" key="4">
    <source>
        <dbReference type="SMART" id="SM00245"/>
    </source>
</evidence>
<dbReference type="Pfam" id="PF03572">
    <property type="entry name" value="Peptidase_S41"/>
    <property type="match status" value="1"/>
</dbReference>
<keyword evidence="2" id="KW-0472">Membrane</keyword>
<dbReference type="AlphaFoldDB" id="A0A8D4D653"/>
<dbReference type="EMBL" id="CP007590">
    <property type="protein sequence ID" value="AMW25843.1"/>
    <property type="molecule type" value="Genomic_DNA"/>
</dbReference>
<feature type="transmembrane region" description="Helical" evidence="2">
    <location>
        <begin position="619"/>
        <end position="642"/>
    </location>
</feature>
<dbReference type="SUPFAM" id="SSF52096">
    <property type="entry name" value="ClpP/crotonase"/>
    <property type="match status" value="1"/>
</dbReference>
<feature type="domain" description="Tail specific protease" evidence="4">
    <location>
        <begin position="318"/>
        <end position="519"/>
    </location>
</feature>
<protein>
    <recommendedName>
        <fullName evidence="4">Tail specific protease domain-containing protein</fullName>
    </recommendedName>
</protein>
<evidence type="ECO:0000313" key="5">
    <source>
        <dbReference type="EMBL" id="AMW25843.1"/>
    </source>
</evidence>
<feature type="compositionally biased region" description="Pro residues" evidence="1">
    <location>
        <begin position="556"/>
        <end position="566"/>
    </location>
</feature>
<sequence>MVNMKIRKLKSLFITSCTIAPLISLSATSNSNSNTDISSKLKEFDLILLARELNREPKQAKVKMYLHNDVAYIGIQEFLKTISKVVKNENINFSFNGDKVVLTYKTGTDSSNPLTFTVDYGKQKIFVSNYKFFVEILRNFERGEEKLDIQFLDKKYKNQTESFEYDLKKYEIDILKDKNDLYLPQILLNQILLNESNVQTYFNGEVLNLFRFSESLQGLGSIILKQSAKNNDKNIPNRLKEFQSKYFSFLLDYYYGLKSESNDSYKGFIEKYKSQITHTNSDTHYLSTRKIVNDLDDLHSAYILDGYYSKSSDLIKRPIPLNKRVSDSHKLGDELGKLYFKNNIEYSNVYTPDGQTSVISFKKFEEDSATHIEKALKEAKSKGVKNIIFNVTLNGGGYIGAAYEIMGFLTDKPFNVWTYNPLSGEKKIEIIKSKKQKYDFNYFVLTAPVSFSAGNIFPQLVRDNNLGKIIGYDTFGGSSAIGYYILPTGDIIQLSSNTVFTNKNFETTEFGVKPDYPFDENIETGAKNLYDLKYLQDFINNISKKEINKSSKPINKPEPNPNLEPKPVPDKKPVPAPNANSSSPKFNFDNDNIKILMPENSFTPDAVDKNNGIGNKAGLIAGISVGAASGVAVLLTMTYFLVKRFRK</sequence>
<evidence type="ECO:0000256" key="3">
    <source>
        <dbReference type="SAM" id="SignalP"/>
    </source>
</evidence>
<feature type="signal peptide" evidence="3">
    <location>
        <begin position="1"/>
        <end position="26"/>
    </location>
</feature>
<feature type="region of interest" description="Disordered" evidence="1">
    <location>
        <begin position="549"/>
        <end position="587"/>
    </location>
</feature>
<dbReference type="CDD" id="cd06567">
    <property type="entry name" value="Peptidase_S41"/>
    <property type="match status" value="1"/>
</dbReference>
<organism evidence="5 6">
    <name type="scientific">Mycoplasmopsis bovis</name>
    <name type="common">Mycoplasma bovis</name>
    <dbReference type="NCBI Taxonomy" id="28903"/>
    <lineage>
        <taxon>Bacteria</taxon>
        <taxon>Bacillati</taxon>
        <taxon>Mycoplasmatota</taxon>
        <taxon>Mycoplasmoidales</taxon>
        <taxon>Metamycoplasmataceae</taxon>
        <taxon>Mycoplasmopsis</taxon>
    </lineage>
</organism>
<dbReference type="GO" id="GO:0030288">
    <property type="term" value="C:outer membrane-bounded periplasmic space"/>
    <property type="evidence" value="ECO:0007669"/>
    <property type="project" value="TreeGrafter"/>
</dbReference>
<keyword evidence="2" id="KW-1133">Transmembrane helix</keyword>
<dbReference type="Gene3D" id="3.90.226.10">
    <property type="entry name" value="2-enoyl-CoA Hydratase, Chain A, domain 1"/>
    <property type="match status" value="1"/>
</dbReference>
<keyword evidence="2" id="KW-0812">Transmembrane</keyword>
<dbReference type="GO" id="GO:0007165">
    <property type="term" value="P:signal transduction"/>
    <property type="evidence" value="ECO:0007669"/>
    <property type="project" value="TreeGrafter"/>
</dbReference>
<evidence type="ECO:0000313" key="6">
    <source>
        <dbReference type="Proteomes" id="UP000076372"/>
    </source>
</evidence>
<dbReference type="GO" id="GO:0008236">
    <property type="term" value="F:serine-type peptidase activity"/>
    <property type="evidence" value="ECO:0007669"/>
    <property type="project" value="InterPro"/>
</dbReference>
<dbReference type="Proteomes" id="UP000076372">
    <property type="component" value="Chromosome"/>
</dbReference>
<accession>A0A8D4D653</accession>
<dbReference type="InterPro" id="IPR005151">
    <property type="entry name" value="Tail-specific_protease"/>
</dbReference>
<dbReference type="PANTHER" id="PTHR32060:SF30">
    <property type="entry name" value="CARBOXY-TERMINAL PROCESSING PROTEASE CTPA"/>
    <property type="match status" value="1"/>
</dbReference>
<gene>
    <name evidence="5" type="ORF">BC94_0585</name>
</gene>
<reference evidence="5 6" key="1">
    <citation type="submission" date="2014-04" db="EMBL/GenBank/DDBJ databases">
        <title>Complete genome sequence of Mycoplasma bovis attenuated strain P150.</title>
        <authorList>
            <person name="Qi J."/>
            <person name="Guo A."/>
        </authorList>
    </citation>
    <scope>NUCLEOTIDE SEQUENCE [LARGE SCALE GENOMIC DNA]</scope>
    <source>
        <strain evidence="5 6">HB0801-P150</strain>
    </source>
</reference>
<evidence type="ECO:0000256" key="1">
    <source>
        <dbReference type="SAM" id="MobiDB-lite"/>
    </source>
</evidence>
<feature type="chain" id="PRO_5034773005" description="Tail specific protease domain-containing protein" evidence="3">
    <location>
        <begin position="27"/>
        <end position="647"/>
    </location>
</feature>
<dbReference type="SMART" id="SM00245">
    <property type="entry name" value="TSPc"/>
    <property type="match status" value="1"/>
</dbReference>
<evidence type="ECO:0000256" key="2">
    <source>
        <dbReference type="SAM" id="Phobius"/>
    </source>
</evidence>
<proteinExistence type="predicted"/>
<keyword evidence="3" id="KW-0732">Signal</keyword>